<dbReference type="FunFam" id="3.20.20.70:FF:000154">
    <property type="entry name" value="Probable nitronate monooxygenase"/>
    <property type="match status" value="1"/>
</dbReference>
<dbReference type="Proteomes" id="UP000008392">
    <property type="component" value="Chromosome"/>
</dbReference>
<gene>
    <name evidence="12" type="primary">fabK</name>
    <name evidence="12" type="ordered locus">CFU_0499</name>
</gene>
<evidence type="ECO:0000256" key="8">
    <source>
        <dbReference type="ARBA" id="ARBA00023033"/>
    </source>
</evidence>
<dbReference type="eggNOG" id="COG2070">
    <property type="taxonomic scope" value="Bacteria"/>
</dbReference>
<evidence type="ECO:0000256" key="2">
    <source>
        <dbReference type="ARBA" id="ARBA00009881"/>
    </source>
</evidence>
<dbReference type="EMBL" id="CP002745">
    <property type="protein sequence ID" value="AEK60336.1"/>
    <property type="molecule type" value="Genomic_DNA"/>
</dbReference>
<dbReference type="HOGENOM" id="CLU_038732_5_1_4"/>
<keyword evidence="13" id="KW-1185">Reference proteome</keyword>
<evidence type="ECO:0000313" key="13">
    <source>
        <dbReference type="Proteomes" id="UP000008392"/>
    </source>
</evidence>
<dbReference type="InterPro" id="IPR004136">
    <property type="entry name" value="NMO"/>
</dbReference>
<accession>G0AHQ8</accession>
<reference evidence="12 13" key="4">
    <citation type="journal article" date="2010" name="Environ. Microbiol.">
        <title>The bacterial genus Collimonas: mycophagy, weathering and other adaptive solutions to life in oligotrophic soil environments.</title>
        <authorList>
            <person name="Leveau J.H."/>
            <person name="Uroz S."/>
            <person name="de Boer W."/>
        </authorList>
    </citation>
    <scope>NUCLEOTIDE SEQUENCE [LARGE SCALE GENOMIC DNA]</scope>
    <source>
        <strain evidence="12 13">Ter331</strain>
    </source>
</reference>
<dbReference type="GO" id="GO:0009636">
    <property type="term" value="P:response to toxic substance"/>
    <property type="evidence" value="ECO:0007669"/>
    <property type="project" value="UniProtKB-KW"/>
</dbReference>
<reference evidence="13" key="6">
    <citation type="submission" date="2011-05" db="EMBL/GenBank/DDBJ databases">
        <title>Complete sequence of Collimonas fungivorans Ter331.</title>
        <authorList>
            <person name="Leveau J.H."/>
        </authorList>
    </citation>
    <scope>NUCLEOTIDE SEQUENCE [LARGE SCALE GENOMIC DNA]</scope>
    <source>
        <strain evidence="13">Ter331</strain>
    </source>
</reference>
<reference evidence="12 13" key="5">
    <citation type="journal article" date="2011" name="ISME J.">
        <title>Dual transcriptional profiling of a bacterial/fungal confrontation: Collimonas fungivorans versus Aspergillus niger.</title>
        <authorList>
            <person name="Mela F."/>
            <person name="Fritsche K."/>
            <person name="de Boer W."/>
            <person name="van Veen J.A."/>
            <person name="de Graaff L.H."/>
            <person name="van den Berg M."/>
            <person name="Leveau J.H."/>
        </authorList>
    </citation>
    <scope>NUCLEOTIDE SEQUENCE [LARGE SCALE GENOMIC DNA]</scope>
    <source>
        <strain evidence="12 13">Ter331</strain>
    </source>
</reference>
<reference evidence="12 13" key="3">
    <citation type="journal article" date="2008" name="FEMS Microbiol. Ecol.">
        <title>Identification and characterization of genes underlying chitinolysis in Collimonas fungivorans Ter331.</title>
        <authorList>
            <person name="Fritsche K."/>
            <person name="de Boer W."/>
            <person name="Gerards S."/>
            <person name="van den Berg M."/>
            <person name="van Veen J.A."/>
            <person name="Leveau J.H."/>
        </authorList>
    </citation>
    <scope>NUCLEOTIDE SEQUENCE [LARGE SCALE GENOMIC DNA]</scope>
    <source>
        <strain evidence="12 13">Ter331</strain>
    </source>
</reference>
<comment type="similarity">
    <text evidence="2">Belongs to the nitronate monooxygenase family. NMO class I subfamily.</text>
</comment>
<evidence type="ECO:0000256" key="10">
    <source>
        <dbReference type="ARBA" id="ARBA00049401"/>
    </source>
</evidence>
<keyword evidence="3" id="KW-0216">Detoxification</keyword>
<reference evidence="12 13" key="2">
    <citation type="journal article" date="2006" name="J. Microbiol. Methods">
        <title>Genomic flank-sequencing of plasposon insertion sites for rapid identification of functional genes.</title>
        <authorList>
            <person name="Leveau J.H."/>
            <person name="Gerards S."/>
            <person name="Fritsche K."/>
            <person name="Zondag G."/>
            <person name="van Veen J.A."/>
        </authorList>
    </citation>
    <scope>NUCLEOTIDE SEQUENCE [LARGE SCALE GENOMIC DNA]</scope>
    <source>
        <strain evidence="12 13">Ter331</strain>
    </source>
</reference>
<dbReference type="KEGG" id="cfu:CFU_0499"/>
<reference evidence="12 13" key="1">
    <citation type="journal article" date="2004" name="Environ. Microbiol.">
        <title>Phylogeny-function analysis of (meta)genomic libraries: screening for expression of ribosomal RNA genes by large-insert library fluorescent in situ hybridization (LIL-FISH).</title>
        <authorList>
            <person name="Leveau J.H."/>
            <person name="Gerards S."/>
            <person name="de Boer W."/>
            <person name="van Veen J.A."/>
        </authorList>
    </citation>
    <scope>NUCLEOTIDE SEQUENCE [LARGE SCALE GENOMIC DNA]</scope>
    <source>
        <strain evidence="12 13">Ter331</strain>
    </source>
</reference>
<evidence type="ECO:0000256" key="1">
    <source>
        <dbReference type="ARBA" id="ARBA00001917"/>
    </source>
</evidence>
<keyword evidence="8" id="KW-0503">Monooxygenase</keyword>
<protein>
    <recommendedName>
        <fullName evidence="11">Nitronate monooxygenase</fullName>
    </recommendedName>
    <alternativeName>
        <fullName evidence="9">Propionate 3-nitronate monooxygenase</fullName>
    </alternativeName>
</protein>
<keyword evidence="7 12" id="KW-0560">Oxidoreductase</keyword>
<evidence type="ECO:0000256" key="6">
    <source>
        <dbReference type="ARBA" id="ARBA00022741"/>
    </source>
</evidence>
<organism evidence="12 13">
    <name type="scientific">Collimonas fungivorans (strain Ter331)</name>
    <dbReference type="NCBI Taxonomy" id="1005048"/>
    <lineage>
        <taxon>Bacteria</taxon>
        <taxon>Pseudomonadati</taxon>
        <taxon>Pseudomonadota</taxon>
        <taxon>Betaproteobacteria</taxon>
        <taxon>Burkholderiales</taxon>
        <taxon>Oxalobacteraceae</taxon>
        <taxon>Collimonas</taxon>
    </lineage>
</organism>
<sequence length="378" mass="39676">MLVASNPILFRNIHMSNIRNSRETFTSALGIRYPIVQGPMNGASPIELATAVSNAGGLGSFAAALLAPAAIIEAVKKIRTLTSQPFNVNLFILEQVQPSVAEIAAAQALLLPFRTELGLGPAVTPQKFSENFKDQLAALLEAAPPVVSFTFGILDAATVAQFQRKGCKVIGTVTSVAEALAWEQAGADFICIQGGEAGGHRATFLGDIEQSCIGLLTLIPQVAAAVKLPLIAAGGIMDGRGIAAAQLLGAQAAQLGTAFLATPESGIAPAWREQLASAKDDSTRMTRSFSGRYARGIVNAFMEQMRPHENTLPPYPVQNALSGEIRQAAARQGRPEFMSLWAGQGVAMTRPMPAAQLVATLAAELQAAASHQPREETA</sequence>
<dbReference type="Gene3D" id="3.20.20.70">
    <property type="entry name" value="Aldolase class I"/>
    <property type="match status" value="1"/>
</dbReference>
<proteinExistence type="inferred from homology"/>
<keyword evidence="6" id="KW-0547">Nucleotide-binding</keyword>
<keyword evidence="4" id="KW-0285">Flavoprotein</keyword>
<comment type="catalytic activity">
    <reaction evidence="10">
        <text>3 propionate 3-nitronate + 3 O2 + H2O = 3 3-oxopropanoate + 2 nitrate + nitrite + H2O2 + 3 H(+)</text>
        <dbReference type="Rhea" id="RHEA:57332"/>
        <dbReference type="ChEBI" id="CHEBI:15377"/>
        <dbReference type="ChEBI" id="CHEBI:15378"/>
        <dbReference type="ChEBI" id="CHEBI:15379"/>
        <dbReference type="ChEBI" id="CHEBI:16240"/>
        <dbReference type="ChEBI" id="CHEBI:16301"/>
        <dbReference type="ChEBI" id="CHEBI:17632"/>
        <dbReference type="ChEBI" id="CHEBI:33190"/>
        <dbReference type="ChEBI" id="CHEBI:136067"/>
    </reaction>
</comment>
<dbReference type="STRING" id="1005048.CFU_0499"/>
<dbReference type="InterPro" id="IPR013785">
    <property type="entry name" value="Aldolase_TIM"/>
</dbReference>
<comment type="cofactor">
    <cofactor evidence="1">
        <name>FMN</name>
        <dbReference type="ChEBI" id="CHEBI:58210"/>
    </cofactor>
</comment>
<evidence type="ECO:0000256" key="7">
    <source>
        <dbReference type="ARBA" id="ARBA00023002"/>
    </source>
</evidence>
<dbReference type="GO" id="GO:0000166">
    <property type="term" value="F:nucleotide binding"/>
    <property type="evidence" value="ECO:0007669"/>
    <property type="project" value="UniProtKB-KW"/>
</dbReference>
<dbReference type="PANTHER" id="PTHR42747:SF3">
    <property type="entry name" value="NITRONATE MONOOXYGENASE-RELATED"/>
    <property type="match status" value="1"/>
</dbReference>
<dbReference type="SUPFAM" id="SSF51412">
    <property type="entry name" value="Inosine monophosphate dehydrogenase (IMPDH)"/>
    <property type="match status" value="1"/>
</dbReference>
<dbReference type="GO" id="GO:0018580">
    <property type="term" value="F:nitronate monooxygenase activity"/>
    <property type="evidence" value="ECO:0007669"/>
    <property type="project" value="InterPro"/>
</dbReference>
<evidence type="ECO:0000256" key="3">
    <source>
        <dbReference type="ARBA" id="ARBA00022575"/>
    </source>
</evidence>
<dbReference type="PANTHER" id="PTHR42747">
    <property type="entry name" value="NITRONATE MONOOXYGENASE-RELATED"/>
    <property type="match status" value="1"/>
</dbReference>
<evidence type="ECO:0000256" key="9">
    <source>
        <dbReference type="ARBA" id="ARBA00031155"/>
    </source>
</evidence>
<keyword evidence="5" id="KW-0288">FMN</keyword>
<evidence type="ECO:0000256" key="4">
    <source>
        <dbReference type="ARBA" id="ARBA00022630"/>
    </source>
</evidence>
<evidence type="ECO:0000256" key="5">
    <source>
        <dbReference type="ARBA" id="ARBA00022643"/>
    </source>
</evidence>
<dbReference type="Pfam" id="PF03060">
    <property type="entry name" value="NMO"/>
    <property type="match status" value="1"/>
</dbReference>
<evidence type="ECO:0000256" key="11">
    <source>
        <dbReference type="ARBA" id="ARBA00067136"/>
    </source>
</evidence>
<dbReference type="AlphaFoldDB" id="G0AHQ8"/>
<name>G0AHQ8_COLFT</name>
<dbReference type="CDD" id="cd04730">
    <property type="entry name" value="NPD_like"/>
    <property type="match status" value="1"/>
</dbReference>
<evidence type="ECO:0000313" key="12">
    <source>
        <dbReference type="EMBL" id="AEK60336.1"/>
    </source>
</evidence>